<feature type="compositionally biased region" description="Low complexity" evidence="3">
    <location>
        <begin position="580"/>
        <end position="593"/>
    </location>
</feature>
<organism evidence="5 6">
    <name type="scientific">Malassezia nana</name>
    <dbReference type="NCBI Taxonomy" id="180528"/>
    <lineage>
        <taxon>Eukaryota</taxon>
        <taxon>Fungi</taxon>
        <taxon>Dikarya</taxon>
        <taxon>Basidiomycota</taxon>
        <taxon>Ustilaginomycotina</taxon>
        <taxon>Malasseziomycetes</taxon>
        <taxon>Malasseziales</taxon>
        <taxon>Malasseziaceae</taxon>
        <taxon>Malassezia</taxon>
    </lineage>
</organism>
<accession>A0AAF0EN03</accession>
<evidence type="ECO:0000256" key="3">
    <source>
        <dbReference type="SAM" id="MobiDB-lite"/>
    </source>
</evidence>
<keyword evidence="6" id="KW-1185">Reference proteome</keyword>
<feature type="transmembrane region" description="Helical" evidence="4">
    <location>
        <begin position="133"/>
        <end position="150"/>
    </location>
</feature>
<proteinExistence type="predicted"/>
<keyword evidence="2" id="KW-0175">Coiled coil</keyword>
<dbReference type="PANTHER" id="PTHR46910:SF1">
    <property type="entry name" value="MISCELLANEOUS ZN(II)2CYS6 TRANSCRIPTION FACTOR (EUROFUNG)-RELATED"/>
    <property type="match status" value="1"/>
</dbReference>
<keyword evidence="4" id="KW-1133">Transmembrane helix</keyword>
<dbReference type="GO" id="GO:0003700">
    <property type="term" value="F:DNA-binding transcription factor activity"/>
    <property type="evidence" value="ECO:0007669"/>
    <property type="project" value="InterPro"/>
</dbReference>
<dbReference type="AlphaFoldDB" id="A0AAF0EN03"/>
<keyword evidence="4" id="KW-0472">Membrane</keyword>
<keyword evidence="1" id="KW-0539">Nucleus</keyword>
<keyword evidence="4" id="KW-0812">Transmembrane</keyword>
<evidence type="ECO:0000256" key="4">
    <source>
        <dbReference type="SAM" id="Phobius"/>
    </source>
</evidence>
<reference evidence="5" key="1">
    <citation type="submission" date="2023-03" db="EMBL/GenBank/DDBJ databases">
        <title>Mating type loci evolution in Malassezia.</title>
        <authorList>
            <person name="Coelho M.A."/>
        </authorList>
    </citation>
    <scope>NUCLEOTIDE SEQUENCE</scope>
    <source>
        <strain evidence="5">CBS 9557</strain>
    </source>
</reference>
<name>A0AAF0EN03_9BASI</name>
<dbReference type="PANTHER" id="PTHR46910">
    <property type="entry name" value="TRANSCRIPTION FACTOR PDR1"/>
    <property type="match status" value="1"/>
</dbReference>
<evidence type="ECO:0008006" key="7">
    <source>
        <dbReference type="Google" id="ProtNLM"/>
    </source>
</evidence>
<protein>
    <recommendedName>
        <fullName evidence="7">Transcription factor domain-containing protein</fullName>
    </recommendedName>
</protein>
<dbReference type="InterPro" id="IPR050987">
    <property type="entry name" value="AtrR-like"/>
</dbReference>
<dbReference type="CDD" id="cd12148">
    <property type="entry name" value="fungal_TF_MHR"/>
    <property type="match status" value="1"/>
</dbReference>
<feature type="region of interest" description="Disordered" evidence="3">
    <location>
        <begin position="558"/>
        <end position="605"/>
    </location>
</feature>
<dbReference type="EMBL" id="CP119899">
    <property type="protein sequence ID" value="WFD28864.1"/>
    <property type="molecule type" value="Genomic_DNA"/>
</dbReference>
<evidence type="ECO:0000256" key="1">
    <source>
        <dbReference type="ARBA" id="ARBA00023242"/>
    </source>
</evidence>
<evidence type="ECO:0000313" key="5">
    <source>
        <dbReference type="EMBL" id="WFD28864.1"/>
    </source>
</evidence>
<gene>
    <name evidence="5" type="ORF">MNAN1_003879</name>
</gene>
<sequence length="713" mass="80879">MLQRINMIDTKLERLLDRIDSAGSISTAPSPESRPNQAASWDLHVDEMLGLMEPEAYLQHRCAALEHMYNNLPDPEIMAVLMRIFVNEIEWMSAILTEARTQELLSEVAMLRQKVTLQPIYLHKLSLNQVTHLIYVLAICFSIFGLGLLSSRDSSHQIAMDGRVPASHLRYFQVVLVGLRTMDTLSEPRMEFVIAMVILLCGLCSSRPPASATFLLSHTVQVALLLNLDEEPSPSLPFEEAACRVHLYALLSIHDWFSTAFIKRRPLIMMEPKRLPSVFGTDKERSKYLAPYHQMKLRIAHLYCRTSSLMMPSDEDYAYVQQLHSEAQALQEQMLHLQSDVDQEEAHNSMKHVHRTFGNTSLHYLMIRIHLPYYMRGWDDPKYRLSRDACFTSARALLRIFRDAFSWKMPKNESGESCEAYIPTEFPVASRMWFFSHWCTAAAVLLLKHVTLLNERYEQPSWDLERESIVQDLCIMSRLLNYLAPVSSIAREGYDAMQRVAAHIMQTDFDTSQNVQDNCVTHWADRIMPSLYSRRAKAEPMLMLKSLVCHTEYSATQNRKESAYGTQDTSAPPREPHALSQSSTSSTTPASSTDRVPTMPDLGAVSPIPTSDLDTFWAKFAAPNVSDQVPANLSDDPLTMQNELLAPSSFLLPPQNLLHMPPDTFSMVNPKDMLMGNPLNFNIGSIGPFTDDFLRSLDNYAKSGSHSTAMPLP</sequence>
<feature type="coiled-coil region" evidence="2">
    <location>
        <begin position="320"/>
        <end position="347"/>
    </location>
</feature>
<evidence type="ECO:0000256" key="2">
    <source>
        <dbReference type="SAM" id="Coils"/>
    </source>
</evidence>
<evidence type="ECO:0000313" key="6">
    <source>
        <dbReference type="Proteomes" id="UP001213623"/>
    </source>
</evidence>
<dbReference type="Proteomes" id="UP001213623">
    <property type="component" value="Chromosome 8"/>
</dbReference>